<feature type="chain" id="PRO_5020911877" description="Carboxylic ester hydrolase" evidence="3">
    <location>
        <begin position="18"/>
        <end position="578"/>
    </location>
</feature>
<evidence type="ECO:0000256" key="1">
    <source>
        <dbReference type="ARBA" id="ARBA00005964"/>
    </source>
</evidence>
<dbReference type="Gene3D" id="3.40.50.1820">
    <property type="entry name" value="alpha/beta hydrolase"/>
    <property type="match status" value="1"/>
</dbReference>
<gene>
    <name evidence="5" type="ORF">K435DRAFT_511356</name>
</gene>
<sequence length="578" mass="64583">MFCLIVWLYSFLSVASCHVSRAHEIQHVVDTGYAQYLGQYSFPNTVSYLGLPYAEPPLGKLRFRKPLPLNTTRLREEHNGVIDARSYPNFCVQGGRDGLAGGAGTEDCLKVNIYSPVGTSRDAKLPVLVFLHGGGYIFGNPRNFPFEHWIQEFPNVIIVSVYYRLNSLGFLAHPDFLSDVDLGDLNVGFLDQIEALKWVRKYIDTFGGDPEQVTIDGHSAGASSVELHLVAGGIDNNTPLFSRAIAQSVYRVPLPRPEQQEPLFNFYANNAGCGNGSIRDKMSCLRSVPVYALARAQDLAITPAFDGKYNIFRPVVDGVVIRDYPTKLIMSGEFRDVPLLIGATSNETSINQMPAAEGLNFLFPGLNDKDIEEFLHLYPAEDFSSTYQHFQVMTGESVFICSVPLIADAFARRRNDVWTYRYNEPNPTKRSPVVAHSAESWMMFNGTNTGNNGTSTFTPLGPDDELFSEELIAYWLSFVREGNPNVHKRDYSPAWHKYAPGASGSIGGHVEANVQTPFVDDFGTQIQQKQRMVLQKRTSDPFFDAYRLQKSGCFMETLPEAEHGRCVFVGEKVEKEQN</sequence>
<evidence type="ECO:0000259" key="4">
    <source>
        <dbReference type="Pfam" id="PF00135"/>
    </source>
</evidence>
<dbReference type="GO" id="GO:0016787">
    <property type="term" value="F:hydrolase activity"/>
    <property type="evidence" value="ECO:0007669"/>
    <property type="project" value="UniProtKB-KW"/>
</dbReference>
<dbReference type="OrthoDB" id="408631at2759"/>
<dbReference type="AlphaFoldDB" id="A0A4S8KW08"/>
<dbReference type="PROSITE" id="PS00122">
    <property type="entry name" value="CARBOXYLESTERASE_B_1"/>
    <property type="match status" value="1"/>
</dbReference>
<reference evidence="5 6" key="1">
    <citation type="journal article" date="2019" name="Nat. Ecol. Evol.">
        <title>Megaphylogeny resolves global patterns of mushroom evolution.</title>
        <authorList>
            <person name="Varga T."/>
            <person name="Krizsan K."/>
            <person name="Foldi C."/>
            <person name="Dima B."/>
            <person name="Sanchez-Garcia M."/>
            <person name="Sanchez-Ramirez S."/>
            <person name="Szollosi G.J."/>
            <person name="Szarkandi J.G."/>
            <person name="Papp V."/>
            <person name="Albert L."/>
            <person name="Andreopoulos W."/>
            <person name="Angelini C."/>
            <person name="Antonin V."/>
            <person name="Barry K.W."/>
            <person name="Bougher N.L."/>
            <person name="Buchanan P."/>
            <person name="Buyck B."/>
            <person name="Bense V."/>
            <person name="Catcheside P."/>
            <person name="Chovatia M."/>
            <person name="Cooper J."/>
            <person name="Damon W."/>
            <person name="Desjardin D."/>
            <person name="Finy P."/>
            <person name="Geml J."/>
            <person name="Haridas S."/>
            <person name="Hughes K."/>
            <person name="Justo A."/>
            <person name="Karasinski D."/>
            <person name="Kautmanova I."/>
            <person name="Kiss B."/>
            <person name="Kocsube S."/>
            <person name="Kotiranta H."/>
            <person name="LaButti K.M."/>
            <person name="Lechner B.E."/>
            <person name="Liimatainen K."/>
            <person name="Lipzen A."/>
            <person name="Lukacs Z."/>
            <person name="Mihaltcheva S."/>
            <person name="Morgado L.N."/>
            <person name="Niskanen T."/>
            <person name="Noordeloos M.E."/>
            <person name="Ohm R.A."/>
            <person name="Ortiz-Santana B."/>
            <person name="Ovrebo C."/>
            <person name="Racz N."/>
            <person name="Riley R."/>
            <person name="Savchenko A."/>
            <person name="Shiryaev A."/>
            <person name="Soop K."/>
            <person name="Spirin V."/>
            <person name="Szebenyi C."/>
            <person name="Tomsovsky M."/>
            <person name="Tulloss R.E."/>
            <person name="Uehling J."/>
            <person name="Grigoriev I.V."/>
            <person name="Vagvolgyi C."/>
            <person name="Papp T."/>
            <person name="Martin F.M."/>
            <person name="Miettinen O."/>
            <person name="Hibbett D.S."/>
            <person name="Nagy L.G."/>
        </authorList>
    </citation>
    <scope>NUCLEOTIDE SEQUENCE [LARGE SCALE GENOMIC DNA]</scope>
    <source>
        <strain evidence="5 6">CBS 962.96</strain>
    </source>
</reference>
<evidence type="ECO:0000313" key="6">
    <source>
        <dbReference type="Proteomes" id="UP000297245"/>
    </source>
</evidence>
<organism evidence="5 6">
    <name type="scientific">Dendrothele bispora (strain CBS 962.96)</name>
    <dbReference type="NCBI Taxonomy" id="1314807"/>
    <lineage>
        <taxon>Eukaryota</taxon>
        <taxon>Fungi</taxon>
        <taxon>Dikarya</taxon>
        <taxon>Basidiomycota</taxon>
        <taxon>Agaricomycotina</taxon>
        <taxon>Agaricomycetes</taxon>
        <taxon>Agaricomycetidae</taxon>
        <taxon>Agaricales</taxon>
        <taxon>Agaricales incertae sedis</taxon>
        <taxon>Dendrothele</taxon>
    </lineage>
</organism>
<keyword evidence="2 3" id="KW-0378">Hydrolase</keyword>
<feature type="domain" description="Carboxylesterase type B" evidence="4">
    <location>
        <begin position="29"/>
        <end position="499"/>
    </location>
</feature>
<dbReference type="Pfam" id="PF00135">
    <property type="entry name" value="COesterase"/>
    <property type="match status" value="1"/>
</dbReference>
<keyword evidence="6" id="KW-1185">Reference proteome</keyword>
<dbReference type="Proteomes" id="UP000297245">
    <property type="component" value="Unassembled WGS sequence"/>
</dbReference>
<dbReference type="EMBL" id="ML179938">
    <property type="protein sequence ID" value="THU80126.1"/>
    <property type="molecule type" value="Genomic_DNA"/>
</dbReference>
<dbReference type="EC" id="3.1.1.-" evidence="3"/>
<proteinExistence type="inferred from homology"/>
<comment type="similarity">
    <text evidence="1 3">Belongs to the type-B carboxylesterase/lipase family.</text>
</comment>
<name>A0A4S8KW08_DENBC</name>
<dbReference type="InterPro" id="IPR029058">
    <property type="entry name" value="AB_hydrolase_fold"/>
</dbReference>
<protein>
    <recommendedName>
        <fullName evidence="3">Carboxylic ester hydrolase</fullName>
        <ecNumber evidence="3">3.1.1.-</ecNumber>
    </recommendedName>
</protein>
<dbReference type="InterPro" id="IPR019826">
    <property type="entry name" value="Carboxylesterase_B_AS"/>
</dbReference>
<feature type="signal peptide" evidence="3">
    <location>
        <begin position="1"/>
        <end position="17"/>
    </location>
</feature>
<dbReference type="InterPro" id="IPR050309">
    <property type="entry name" value="Type-B_Carboxylest/Lipase"/>
</dbReference>
<accession>A0A4S8KW08</accession>
<dbReference type="SUPFAM" id="SSF53474">
    <property type="entry name" value="alpha/beta-Hydrolases"/>
    <property type="match status" value="1"/>
</dbReference>
<evidence type="ECO:0000256" key="2">
    <source>
        <dbReference type="ARBA" id="ARBA00022801"/>
    </source>
</evidence>
<dbReference type="InterPro" id="IPR002018">
    <property type="entry name" value="CarbesteraseB"/>
</dbReference>
<dbReference type="PANTHER" id="PTHR11559">
    <property type="entry name" value="CARBOXYLESTERASE"/>
    <property type="match status" value="1"/>
</dbReference>
<evidence type="ECO:0000256" key="3">
    <source>
        <dbReference type="RuleBase" id="RU361235"/>
    </source>
</evidence>
<evidence type="ECO:0000313" key="5">
    <source>
        <dbReference type="EMBL" id="THU80126.1"/>
    </source>
</evidence>
<keyword evidence="3" id="KW-0732">Signal</keyword>